<evidence type="ECO:0000256" key="1">
    <source>
        <dbReference type="SAM" id="MobiDB-lite"/>
    </source>
</evidence>
<organism evidence="2 3">
    <name type="scientific">Phanerochaete sordida</name>
    <dbReference type="NCBI Taxonomy" id="48140"/>
    <lineage>
        <taxon>Eukaryota</taxon>
        <taxon>Fungi</taxon>
        <taxon>Dikarya</taxon>
        <taxon>Basidiomycota</taxon>
        <taxon>Agaricomycotina</taxon>
        <taxon>Agaricomycetes</taxon>
        <taxon>Polyporales</taxon>
        <taxon>Phanerochaetaceae</taxon>
        <taxon>Phanerochaete</taxon>
    </lineage>
</organism>
<dbReference type="Proteomes" id="UP000703269">
    <property type="component" value="Unassembled WGS sequence"/>
</dbReference>
<gene>
    <name evidence="2" type="ORF">PsYK624_023740</name>
</gene>
<dbReference type="EMBL" id="BPQB01000003">
    <property type="protein sequence ID" value="GJE86294.1"/>
    <property type="molecule type" value="Genomic_DNA"/>
</dbReference>
<protein>
    <submittedName>
        <fullName evidence="2">Uncharacterized protein</fullName>
    </submittedName>
</protein>
<keyword evidence="3" id="KW-1185">Reference proteome</keyword>
<reference evidence="2 3" key="1">
    <citation type="submission" date="2021-08" db="EMBL/GenBank/DDBJ databases">
        <title>Draft Genome Sequence of Phanerochaete sordida strain YK-624.</title>
        <authorList>
            <person name="Mori T."/>
            <person name="Dohra H."/>
            <person name="Suzuki T."/>
            <person name="Kawagishi H."/>
            <person name="Hirai H."/>
        </authorList>
    </citation>
    <scope>NUCLEOTIDE SEQUENCE [LARGE SCALE GENOMIC DNA]</scope>
    <source>
        <strain evidence="2 3">YK-624</strain>
    </source>
</reference>
<comment type="caution">
    <text evidence="2">The sequence shown here is derived from an EMBL/GenBank/DDBJ whole genome shotgun (WGS) entry which is preliminary data.</text>
</comment>
<feature type="compositionally biased region" description="Polar residues" evidence="1">
    <location>
        <begin position="1"/>
        <end position="22"/>
    </location>
</feature>
<feature type="region of interest" description="Disordered" evidence="1">
    <location>
        <begin position="59"/>
        <end position="116"/>
    </location>
</feature>
<evidence type="ECO:0000313" key="3">
    <source>
        <dbReference type="Proteomes" id="UP000703269"/>
    </source>
</evidence>
<name>A0A9P3G1R7_9APHY</name>
<proteinExistence type="predicted"/>
<sequence length="136" mass="13829">MSSRESTPLTGSFMNPGGSSTVIEAKPEDTGAKNAGTSALPNFLRNISVEFRGKPNIVTASGTSEAAPAGTDESANAAHRDGLRENGGHNVSGTAGIDPASGPNPNSRSVATTGKPSWWSRAVAKLCCSNPSNTED</sequence>
<feature type="compositionally biased region" description="Basic and acidic residues" evidence="1">
    <location>
        <begin position="78"/>
        <end position="87"/>
    </location>
</feature>
<evidence type="ECO:0000313" key="2">
    <source>
        <dbReference type="EMBL" id="GJE86294.1"/>
    </source>
</evidence>
<dbReference type="AlphaFoldDB" id="A0A9P3G1R7"/>
<feature type="region of interest" description="Disordered" evidence="1">
    <location>
        <begin position="1"/>
        <end position="38"/>
    </location>
</feature>
<feature type="compositionally biased region" description="Polar residues" evidence="1">
    <location>
        <begin position="103"/>
        <end position="115"/>
    </location>
</feature>
<accession>A0A9P3G1R7</accession>